<keyword evidence="1" id="KW-0732">Signal</keyword>
<feature type="compositionally biased region" description="Polar residues" evidence="2">
    <location>
        <begin position="1315"/>
        <end position="1327"/>
    </location>
</feature>
<dbReference type="Proteomes" id="UP000503640">
    <property type="component" value="Unassembled WGS sequence"/>
</dbReference>
<gene>
    <name evidence="4" type="ORF">AMYX_18270</name>
</gene>
<dbReference type="NCBIfam" id="TIGR01904">
    <property type="entry name" value="GSu_C4xC__C2xCH"/>
    <property type="match status" value="6"/>
</dbReference>
<feature type="region of interest" description="Disordered" evidence="2">
    <location>
        <begin position="1315"/>
        <end position="1338"/>
    </location>
</feature>
<dbReference type="InterPro" id="IPR036280">
    <property type="entry name" value="Multihaem_cyt_sf"/>
</dbReference>
<protein>
    <recommendedName>
        <fullName evidence="3">Outer membrane cytochrome MtrC/MtrF-like domain-containing protein</fullName>
    </recommendedName>
</protein>
<dbReference type="InterPro" id="IPR051829">
    <property type="entry name" value="Multiheme_Cytochr_ET"/>
</dbReference>
<evidence type="ECO:0000259" key="3">
    <source>
        <dbReference type="Pfam" id="PF22113"/>
    </source>
</evidence>
<dbReference type="SUPFAM" id="SSF48695">
    <property type="entry name" value="Multiheme cytochromes"/>
    <property type="match status" value="6"/>
</dbReference>
<reference evidence="5" key="1">
    <citation type="journal article" date="2020" name="Appl. Environ. Microbiol.">
        <title>Diazotrophic Anaeromyxobacter Isolates from Soils.</title>
        <authorList>
            <person name="Masuda Y."/>
            <person name="Yamanaka H."/>
            <person name="Xu Z.X."/>
            <person name="Shiratori Y."/>
            <person name="Aono T."/>
            <person name="Amachi S."/>
            <person name="Senoo K."/>
            <person name="Itoh H."/>
        </authorList>
    </citation>
    <scope>NUCLEOTIDE SEQUENCE [LARGE SCALE GENOMIC DNA]</scope>
    <source>
        <strain evidence="5">R267</strain>
    </source>
</reference>
<dbReference type="PANTHER" id="PTHR35038">
    <property type="entry name" value="DISSIMILATORY SULFITE REDUCTASE SIRA"/>
    <property type="match status" value="1"/>
</dbReference>
<evidence type="ECO:0000256" key="2">
    <source>
        <dbReference type="SAM" id="MobiDB-lite"/>
    </source>
</evidence>
<sequence length="1338" mass="132041">MAPGARALNAPTAAASHQEFKAAGYTCADCHPCGGITTGHGATWMDPASPAFHALAANRKLSDCQTCHGANLDGVGGQTTVGCQSCHGPTWRTSCTMCHGGTDGTTGAPPKATYGNSGDAVRVGAHTAHVAGSATAQALACDVCHVVPTDALDPGHVDGPNATVTFGGLAVQGGATPAAWDRAAPTCSGTYCHGNFKNGNAQNAPDWTQVGKEQAKCGTCHALPPGGTHPSVPGDLTGCATCHPASVDAAGKVLPGPGGKHLDGAVDVTAGHSTTWMAPVSPDFHATSANRGLGACQSCHGQDLAGGFTGVSCAQCHGAAWATTCTMCHGGSHEPSGAPPKATWGHAADLVRVGAHTAHVKASASAPGYDCALCHVKPADAFAPGHIDGATAAVQLGGLALAGGAAPPPWNRAAPTCASTYCHGAFPNGNAQNLPDWTKIGQGQASCGTCHGLPPGGAHPAVAAELTGCAVCHPDSVDASGAVKPTSAGGKHLDGAVDVKASHDPSWVDPASASFHALSANRGLAACQTCHGQDLGGGFAGVSCAQCHGAAWKTTCTMCHGGTDNATGAPPKATWGQSGDAVRTGAHGAHVGGSARAQAYDCVVCHVTPADALSAGHVDGPLATVTFGGVATTGSLVPTWDRSSATCASTYCHGATLQGGTNTKPTWTTLDGTQAKCGTCHGAPPPAPHPAVSGGLGSCAMCHQGSVDATGAVKPYPAGQHLDGTVQNNAYHPASWGDQASPGFHAFTANQGLATCQSCHGAALDGGSAGVACAQCHGAGWASRCTTCHGGTDNATGAPPRTTWGQAADLVRVGAHSSHVGAKLSSPIDCGACHVKPADAFAAGHLGAGSAEVSASLGWDRASATCATASCHGTALSGGTLTKPVWTKVDGTQDACGTCHGLPPTSGHVARTDCGTCHAGYTATTVNAAAHVNGKVDVVPMTCSLCHGDGTRAGISGADANVQAAPPVDSHGSAAVTARGVGAHLGHVNQANFRAAPIGCAECHFNAVPAAGDTSHANGAVAFAFGPLAKNASWGGVTPNPTWNGTSCASTYCHGAFKNGANATIAWAQDVTLSCTSCHGAPPGGGHPQNTACGNCHTGYTATSVNKATHANGALDVVAMTCTSCHGKAGQTATAAAPLNAAPPVDTLGASTGLRVGAHQAHVAGKTYTSGIACQDCHPSVGTYTSTHANGVTNVAFTNGTSASFNVGTYTARSGTTAASCASTWCHAVKDVSGSSSGGTLQTPAWSGSITSCTACHGTPPSTGRHSSESAHRVSCSYCHGGTYTSTTVDKTRHVNGVIEVNGSRIRSWNASTRTCSPTCHGSETWDSGSGGSGGWGH</sequence>
<dbReference type="GO" id="GO:0016491">
    <property type="term" value="F:oxidoreductase activity"/>
    <property type="evidence" value="ECO:0007669"/>
    <property type="project" value="TreeGrafter"/>
</dbReference>
<evidence type="ECO:0000313" key="4">
    <source>
        <dbReference type="EMBL" id="GEJ57086.1"/>
    </source>
</evidence>
<feature type="compositionally biased region" description="Gly residues" evidence="2">
    <location>
        <begin position="1329"/>
        <end position="1338"/>
    </location>
</feature>
<dbReference type="PANTHER" id="PTHR35038:SF6">
    <property type="entry name" value="SURFACE LOCALIZED DECAHEME CYTOCHROME C LIPOPROTEIN"/>
    <property type="match status" value="1"/>
</dbReference>
<evidence type="ECO:0000256" key="1">
    <source>
        <dbReference type="ARBA" id="ARBA00022729"/>
    </source>
</evidence>
<comment type="caution">
    <text evidence="4">The sequence shown here is derived from an EMBL/GenBank/DDBJ whole genome shotgun (WGS) entry which is preliminary data.</text>
</comment>
<dbReference type="RefSeq" id="WP_176064575.1">
    <property type="nucleotide sequence ID" value="NZ_BJTG01000004.1"/>
</dbReference>
<keyword evidence="5" id="KW-1185">Reference proteome</keyword>
<dbReference type="Pfam" id="PF22113">
    <property type="entry name" value="Mtrc-MtrF_II-IV_dom"/>
    <property type="match status" value="1"/>
</dbReference>
<dbReference type="EMBL" id="BJTG01000004">
    <property type="protein sequence ID" value="GEJ57086.1"/>
    <property type="molecule type" value="Genomic_DNA"/>
</dbReference>
<accession>A0A7I9VKY5</accession>
<dbReference type="InterPro" id="IPR010176">
    <property type="entry name" value="C4xCH_C2xCH_motif_GEOSU"/>
</dbReference>
<proteinExistence type="predicted"/>
<dbReference type="Pfam" id="PF09698">
    <property type="entry name" value="GSu_C4xC__C2xCH"/>
    <property type="match status" value="2"/>
</dbReference>
<name>A0A7I9VKY5_9BACT</name>
<organism evidence="4 5">
    <name type="scientific">Anaeromyxobacter diazotrophicus</name>
    <dbReference type="NCBI Taxonomy" id="2590199"/>
    <lineage>
        <taxon>Bacteria</taxon>
        <taxon>Pseudomonadati</taxon>
        <taxon>Myxococcota</taxon>
        <taxon>Myxococcia</taxon>
        <taxon>Myxococcales</taxon>
        <taxon>Cystobacterineae</taxon>
        <taxon>Anaeromyxobacteraceae</taxon>
        <taxon>Anaeromyxobacter</taxon>
    </lineage>
</organism>
<dbReference type="InterPro" id="IPR054337">
    <property type="entry name" value="Mtrc-MtrF-like_dom_II/IV"/>
</dbReference>
<feature type="domain" description="Outer membrane cytochrome MtrC/MtrF-like" evidence="3">
    <location>
        <begin position="214"/>
        <end position="377"/>
    </location>
</feature>
<evidence type="ECO:0000313" key="5">
    <source>
        <dbReference type="Proteomes" id="UP000503640"/>
    </source>
</evidence>
<dbReference type="Gene3D" id="3.90.10.10">
    <property type="entry name" value="Cytochrome C3"/>
    <property type="match status" value="4"/>
</dbReference>